<dbReference type="InterPro" id="IPR036209">
    <property type="entry name" value="YwmB-like_sf"/>
</dbReference>
<accession>A0ABV8GZ78</accession>
<dbReference type="InterPro" id="IPR014794">
    <property type="entry name" value="DUF1779"/>
</dbReference>
<dbReference type="Gene3D" id="3.30.360.40">
    <property type="entry name" value="YwmB-like"/>
    <property type="match status" value="1"/>
</dbReference>
<dbReference type="EMBL" id="JBHSAO010000011">
    <property type="protein sequence ID" value="MFC4024975.1"/>
    <property type="molecule type" value="Genomic_DNA"/>
</dbReference>
<dbReference type="Proteomes" id="UP001595772">
    <property type="component" value="Unassembled WGS sequence"/>
</dbReference>
<organism evidence="1 2">
    <name type="scientific">Oceanobacillus longus</name>
    <dbReference type="NCBI Taxonomy" id="930120"/>
    <lineage>
        <taxon>Bacteria</taxon>
        <taxon>Bacillati</taxon>
        <taxon>Bacillota</taxon>
        <taxon>Bacilli</taxon>
        <taxon>Bacillales</taxon>
        <taxon>Bacillaceae</taxon>
        <taxon>Oceanobacillus</taxon>
    </lineage>
</organism>
<keyword evidence="2" id="KW-1185">Reference proteome</keyword>
<dbReference type="Pfam" id="PF08680">
    <property type="entry name" value="DUF1779"/>
    <property type="match status" value="1"/>
</dbReference>
<dbReference type="Gene3D" id="3.30.2030.10">
    <property type="entry name" value="YwmB-like"/>
    <property type="match status" value="1"/>
</dbReference>
<dbReference type="RefSeq" id="WP_379497475.1">
    <property type="nucleotide sequence ID" value="NZ_JBHSAO010000011.1"/>
</dbReference>
<sequence>MRKITIILVLLLFITAKPMVNGMERDEMIDLAAFTLENKIAIENWQVTFKENIGKQKAERIVNEFKDSSLVTITEDDNVIKYLLRDVHKDVGLDVSYSVVIPKNQQFKAEIVVVVEGIQWNEQIQEDYVLIKRLIKDKFFTNSLKTFACLTTEDSGIMKTDVFVEEITNYFKLQHIVTQFDTIENSMHEKIIYGYTDLWKQSYFIEGAPMNLQIAVVMDDEMNLEYTIGTPILIHEY</sequence>
<gene>
    <name evidence="1" type="ORF">ACFOUV_14370</name>
</gene>
<evidence type="ECO:0000313" key="1">
    <source>
        <dbReference type="EMBL" id="MFC4024975.1"/>
    </source>
</evidence>
<protein>
    <submittedName>
        <fullName evidence="1">YwmB family TATA-box binding protein</fullName>
    </submittedName>
</protein>
<proteinExistence type="predicted"/>
<comment type="caution">
    <text evidence="1">The sequence shown here is derived from an EMBL/GenBank/DDBJ whole genome shotgun (WGS) entry which is preliminary data.</text>
</comment>
<name>A0ABV8GZ78_9BACI</name>
<reference evidence="2" key="1">
    <citation type="journal article" date="2019" name="Int. J. Syst. Evol. Microbiol.">
        <title>The Global Catalogue of Microorganisms (GCM) 10K type strain sequencing project: providing services to taxonomists for standard genome sequencing and annotation.</title>
        <authorList>
            <consortium name="The Broad Institute Genomics Platform"/>
            <consortium name="The Broad Institute Genome Sequencing Center for Infectious Disease"/>
            <person name="Wu L."/>
            <person name="Ma J."/>
        </authorList>
    </citation>
    <scope>NUCLEOTIDE SEQUENCE [LARGE SCALE GENOMIC DNA]</scope>
    <source>
        <strain evidence="2">IBRC-M 10703</strain>
    </source>
</reference>
<dbReference type="SUPFAM" id="SSF143842">
    <property type="entry name" value="YwmB-like"/>
    <property type="match status" value="1"/>
</dbReference>
<evidence type="ECO:0000313" key="2">
    <source>
        <dbReference type="Proteomes" id="UP001595772"/>
    </source>
</evidence>